<proteinExistence type="predicted"/>
<reference evidence="2" key="1">
    <citation type="submission" date="2023-04" db="EMBL/GenBank/DDBJ databases">
        <authorList>
            <consortium name="ELIXIR-Norway"/>
        </authorList>
    </citation>
    <scope>NUCLEOTIDE SEQUENCE [LARGE SCALE GENOMIC DNA]</scope>
</reference>
<protein>
    <submittedName>
        <fullName evidence="2">Uncharacterized protein</fullName>
    </submittedName>
</protein>
<evidence type="ECO:0000313" key="3">
    <source>
        <dbReference type="Proteomes" id="UP001176941"/>
    </source>
</evidence>
<name>A0ABN8ZUK1_RANTA</name>
<sequence length="289" mass="29331">MPQDSPGSGSAKSHGFKAHVGAGPGSPAETAALLRTCVCAETRVPSGHRRGCCHPSALRDAGREEKGKEGRRSLMNTFCVPGTSPASAHGVLSSAAGIADAPLGGGDRLREAWGRSARRCVSHRTLKNPGGRREQTAGGWVEIQASSPCSSTGPYGSLRRGLGASLTADAPASEAQVRSPGGDLHAAVLTLSGAFHLEGVARGGFAGGNVRGDREGQVGGTGRGTQQARGRTLVPARPLLEAGVLRRPPAWSSSLLPLPPGVPLPFPTFMVVEETQGGGGDEGAHGLPA</sequence>
<feature type="region of interest" description="Disordered" evidence="1">
    <location>
        <begin position="1"/>
        <end position="24"/>
    </location>
</feature>
<accession>A0ABN8ZUK1</accession>
<organism evidence="2 3">
    <name type="scientific">Rangifer tarandus platyrhynchus</name>
    <name type="common">Svalbard reindeer</name>
    <dbReference type="NCBI Taxonomy" id="3082113"/>
    <lineage>
        <taxon>Eukaryota</taxon>
        <taxon>Metazoa</taxon>
        <taxon>Chordata</taxon>
        <taxon>Craniata</taxon>
        <taxon>Vertebrata</taxon>
        <taxon>Euteleostomi</taxon>
        <taxon>Mammalia</taxon>
        <taxon>Eutheria</taxon>
        <taxon>Laurasiatheria</taxon>
        <taxon>Artiodactyla</taxon>
        <taxon>Ruminantia</taxon>
        <taxon>Pecora</taxon>
        <taxon>Cervidae</taxon>
        <taxon>Odocoileinae</taxon>
        <taxon>Rangifer</taxon>
    </lineage>
</organism>
<evidence type="ECO:0000256" key="1">
    <source>
        <dbReference type="SAM" id="MobiDB-lite"/>
    </source>
</evidence>
<feature type="region of interest" description="Disordered" evidence="1">
    <location>
        <begin position="211"/>
        <end position="230"/>
    </location>
</feature>
<feature type="compositionally biased region" description="Polar residues" evidence="1">
    <location>
        <begin position="1"/>
        <end position="11"/>
    </location>
</feature>
<gene>
    <name evidence="2" type="ORF">MRATA1EN1_LOCUS25200</name>
</gene>
<dbReference type="EMBL" id="OX459942">
    <property type="protein sequence ID" value="CAI9176238.1"/>
    <property type="molecule type" value="Genomic_DNA"/>
</dbReference>
<keyword evidence="3" id="KW-1185">Reference proteome</keyword>
<dbReference type="Proteomes" id="UP001176941">
    <property type="component" value="Chromosome 6"/>
</dbReference>
<evidence type="ECO:0000313" key="2">
    <source>
        <dbReference type="EMBL" id="CAI9176238.1"/>
    </source>
</evidence>